<gene>
    <name evidence="3" type="ORF">FCI23_19755</name>
</gene>
<sequence length="235" mass="26044">MPRVRAARRHGPVRSLPPRRSRRHGRPRLPGLPADCLNDCVLTPVELKAYGLLLRPWEETDRHAALRGLTDPDFRRWNSPLHPVHDEDDAIRFIRERAEGWERGTMATYAVTGDGNGDGEGAEGGIVLGHIGVAMIDFRMRCGRVGYWVLPEARGRRVASRALEAVSRWAFRDLGLHRLELGHAVGNEASCGVAHRCVYAFEGLLRGAMIDPAGGMRDIHLHARLSTDPAPAPRA</sequence>
<dbReference type="AlphaFoldDB" id="A0A4U0SJV0"/>
<dbReference type="EMBL" id="SUMC01000018">
    <property type="protein sequence ID" value="TKA09912.1"/>
    <property type="molecule type" value="Genomic_DNA"/>
</dbReference>
<dbReference type="GO" id="GO:0005737">
    <property type="term" value="C:cytoplasm"/>
    <property type="evidence" value="ECO:0007669"/>
    <property type="project" value="TreeGrafter"/>
</dbReference>
<dbReference type="CDD" id="cd04301">
    <property type="entry name" value="NAT_SF"/>
    <property type="match status" value="1"/>
</dbReference>
<protein>
    <submittedName>
        <fullName evidence="3">GNAT family N-acetyltransferase</fullName>
    </submittedName>
</protein>
<dbReference type="SUPFAM" id="SSF55729">
    <property type="entry name" value="Acyl-CoA N-acyltransferases (Nat)"/>
    <property type="match status" value="1"/>
</dbReference>
<dbReference type="GO" id="GO:0008999">
    <property type="term" value="F:protein-N-terminal-alanine acetyltransferase activity"/>
    <property type="evidence" value="ECO:0007669"/>
    <property type="project" value="TreeGrafter"/>
</dbReference>
<name>A0A4U0SJV0_9ACTN</name>
<dbReference type="PANTHER" id="PTHR43441:SF10">
    <property type="entry name" value="ACETYLTRANSFERASE"/>
    <property type="match status" value="1"/>
</dbReference>
<comment type="caution">
    <text evidence="3">The sequence shown here is derived from an EMBL/GenBank/DDBJ whole genome shotgun (WGS) entry which is preliminary data.</text>
</comment>
<dbReference type="Proteomes" id="UP000305778">
    <property type="component" value="Unassembled WGS sequence"/>
</dbReference>
<dbReference type="Pfam" id="PF13302">
    <property type="entry name" value="Acetyltransf_3"/>
    <property type="match status" value="1"/>
</dbReference>
<keyword evidence="3" id="KW-0808">Transferase</keyword>
<evidence type="ECO:0000256" key="1">
    <source>
        <dbReference type="SAM" id="MobiDB-lite"/>
    </source>
</evidence>
<dbReference type="InterPro" id="IPR051908">
    <property type="entry name" value="Ribosomal_N-acetyltransferase"/>
</dbReference>
<dbReference type="InterPro" id="IPR000182">
    <property type="entry name" value="GNAT_dom"/>
</dbReference>
<proteinExistence type="predicted"/>
<feature type="compositionally biased region" description="Basic residues" evidence="1">
    <location>
        <begin position="1"/>
        <end position="27"/>
    </location>
</feature>
<evidence type="ECO:0000313" key="4">
    <source>
        <dbReference type="Proteomes" id="UP000305778"/>
    </source>
</evidence>
<dbReference type="Gene3D" id="3.40.630.30">
    <property type="match status" value="1"/>
</dbReference>
<organism evidence="3 4">
    <name type="scientific">Actinacidiphila oryziradicis</name>
    <dbReference type="NCBI Taxonomy" id="2571141"/>
    <lineage>
        <taxon>Bacteria</taxon>
        <taxon>Bacillati</taxon>
        <taxon>Actinomycetota</taxon>
        <taxon>Actinomycetes</taxon>
        <taxon>Kitasatosporales</taxon>
        <taxon>Streptomycetaceae</taxon>
        <taxon>Actinacidiphila</taxon>
    </lineage>
</organism>
<dbReference type="OrthoDB" id="2061990at2"/>
<reference evidence="3 4" key="1">
    <citation type="submission" date="2019-04" db="EMBL/GenBank/DDBJ databases">
        <title>Streptomyces oryziradicis sp. nov., a novel actinomycete isolated from rhizosphere soil of rice (Oryza sativa L.).</title>
        <authorList>
            <person name="Li C."/>
        </authorList>
    </citation>
    <scope>NUCLEOTIDE SEQUENCE [LARGE SCALE GENOMIC DNA]</scope>
    <source>
        <strain evidence="3 4">NEAU-C40</strain>
    </source>
</reference>
<dbReference type="PANTHER" id="PTHR43441">
    <property type="entry name" value="RIBOSOMAL-PROTEIN-SERINE ACETYLTRANSFERASE"/>
    <property type="match status" value="1"/>
</dbReference>
<dbReference type="GO" id="GO:1990189">
    <property type="term" value="F:protein N-terminal-serine acetyltransferase activity"/>
    <property type="evidence" value="ECO:0007669"/>
    <property type="project" value="TreeGrafter"/>
</dbReference>
<evidence type="ECO:0000259" key="2">
    <source>
        <dbReference type="PROSITE" id="PS51186"/>
    </source>
</evidence>
<dbReference type="PROSITE" id="PS51186">
    <property type="entry name" value="GNAT"/>
    <property type="match status" value="1"/>
</dbReference>
<feature type="region of interest" description="Disordered" evidence="1">
    <location>
        <begin position="1"/>
        <end position="30"/>
    </location>
</feature>
<keyword evidence="4" id="KW-1185">Reference proteome</keyword>
<evidence type="ECO:0000313" key="3">
    <source>
        <dbReference type="EMBL" id="TKA09912.1"/>
    </source>
</evidence>
<accession>A0A4U0SJV0</accession>
<feature type="domain" description="N-acetyltransferase" evidence="2">
    <location>
        <begin position="64"/>
        <end position="231"/>
    </location>
</feature>
<dbReference type="InterPro" id="IPR016181">
    <property type="entry name" value="Acyl_CoA_acyltransferase"/>
</dbReference>